<evidence type="ECO:0000313" key="19">
    <source>
        <dbReference type="EMBL" id="CCH42522.1"/>
    </source>
</evidence>
<dbReference type="InterPro" id="IPR029061">
    <property type="entry name" value="THDP-binding"/>
</dbReference>
<dbReference type="GO" id="GO:0106359">
    <property type="term" value="F:2-hydroxyacyl-CoA lyase activity"/>
    <property type="evidence" value="ECO:0007669"/>
    <property type="project" value="UniProtKB-EC"/>
</dbReference>
<evidence type="ECO:0000256" key="1">
    <source>
        <dbReference type="ARBA" id="ARBA00001946"/>
    </source>
</evidence>
<dbReference type="PROSITE" id="PS00187">
    <property type="entry name" value="TPP_ENZYMES"/>
    <property type="match status" value="1"/>
</dbReference>
<evidence type="ECO:0000256" key="3">
    <source>
        <dbReference type="ARBA" id="ARBA00004253"/>
    </source>
</evidence>
<keyword evidence="6" id="KW-0460">Magnesium</keyword>
<dbReference type="CDD" id="cd07035">
    <property type="entry name" value="TPP_PYR_POX_like"/>
    <property type="match status" value="1"/>
</dbReference>
<dbReference type="Pfam" id="PF00205">
    <property type="entry name" value="TPP_enzyme_M"/>
    <property type="match status" value="1"/>
</dbReference>
<dbReference type="InterPro" id="IPR011766">
    <property type="entry name" value="TPP_enzyme_TPP-bd"/>
</dbReference>
<organism evidence="19 20">
    <name type="scientific">Wickerhamomyces ciferrii (strain ATCC 14091 / BCRC 22168 / CBS 111 / JCM 3599 / NBRC 0793 / NRRL Y-1031 F-60-10)</name>
    <name type="common">Yeast</name>
    <name type="synonym">Pichia ciferrii</name>
    <dbReference type="NCBI Taxonomy" id="1206466"/>
    <lineage>
        <taxon>Eukaryota</taxon>
        <taxon>Fungi</taxon>
        <taxon>Dikarya</taxon>
        <taxon>Ascomycota</taxon>
        <taxon>Saccharomycotina</taxon>
        <taxon>Saccharomycetes</taxon>
        <taxon>Phaffomycetales</taxon>
        <taxon>Wickerhamomycetaceae</taxon>
        <taxon>Wickerhamomyces</taxon>
    </lineage>
</organism>
<dbReference type="FunCoup" id="K0KK19">
    <property type="interactions" value="437"/>
</dbReference>
<dbReference type="Gene3D" id="3.40.50.970">
    <property type="match status" value="2"/>
</dbReference>
<dbReference type="Pfam" id="PF02776">
    <property type="entry name" value="TPP_enzyme_N"/>
    <property type="match status" value="1"/>
</dbReference>
<dbReference type="InterPro" id="IPR012001">
    <property type="entry name" value="Thiamin_PyroP_enz_TPP-bd_dom"/>
</dbReference>
<dbReference type="InterPro" id="IPR012000">
    <property type="entry name" value="Thiamin_PyroP_enz_cen_dom"/>
</dbReference>
<comment type="catalytic activity">
    <reaction evidence="10">
        <text>a 2-hydroxy-3-methyl fatty acyl-CoA = a 2-methyl-branched fatty aldehyde + formyl-CoA</text>
        <dbReference type="Rhea" id="RHEA:25375"/>
        <dbReference type="ChEBI" id="CHEBI:49188"/>
        <dbReference type="ChEBI" id="CHEBI:57376"/>
        <dbReference type="ChEBI" id="CHEBI:58783"/>
        <dbReference type="EC" id="4.1.2.63"/>
    </reaction>
    <physiologicalReaction direction="left-to-right" evidence="10">
        <dbReference type="Rhea" id="RHEA:25376"/>
    </physiologicalReaction>
</comment>
<evidence type="ECO:0000256" key="2">
    <source>
        <dbReference type="ARBA" id="ARBA00001964"/>
    </source>
</evidence>
<evidence type="ECO:0000256" key="7">
    <source>
        <dbReference type="ARBA" id="ARBA00023052"/>
    </source>
</evidence>
<evidence type="ECO:0000256" key="4">
    <source>
        <dbReference type="ARBA" id="ARBA00007812"/>
    </source>
</evidence>
<dbReference type="GO" id="GO:0000287">
    <property type="term" value="F:magnesium ion binding"/>
    <property type="evidence" value="ECO:0007669"/>
    <property type="project" value="InterPro"/>
</dbReference>
<dbReference type="InParanoid" id="K0KK19"/>
<evidence type="ECO:0000256" key="11">
    <source>
        <dbReference type="ARBA" id="ARBA00044454"/>
    </source>
</evidence>
<evidence type="ECO:0000256" key="14">
    <source>
        <dbReference type="ARBA" id="ARBA00070390"/>
    </source>
</evidence>
<dbReference type="CDD" id="cd02004">
    <property type="entry name" value="TPP_BZL_OCoD_HPCL"/>
    <property type="match status" value="1"/>
</dbReference>
<dbReference type="GO" id="GO:0005782">
    <property type="term" value="C:peroxisomal matrix"/>
    <property type="evidence" value="ECO:0007669"/>
    <property type="project" value="UniProtKB-SubCell"/>
</dbReference>
<dbReference type="GO" id="GO:0030976">
    <property type="term" value="F:thiamine pyrophosphate binding"/>
    <property type="evidence" value="ECO:0007669"/>
    <property type="project" value="InterPro"/>
</dbReference>
<comment type="function">
    <text evidence="13">Catalyzes a carbon-carbon cleavage reaction; cleaves a 2-hydroxy-3-methylacyl-CoA into formyl-CoA and a 2-methyl-branched fatty aldehyde.</text>
</comment>
<dbReference type="InterPro" id="IPR029035">
    <property type="entry name" value="DHS-like_NAD/FAD-binding_dom"/>
</dbReference>
<comment type="catalytic activity">
    <reaction evidence="11">
        <text>an (R)-2-hydroxy-long-chain-fatty acyl-CoA = a long-chain fatty aldehyde + formyl-CoA</text>
        <dbReference type="Rhea" id="RHEA:67444"/>
        <dbReference type="ChEBI" id="CHEBI:17176"/>
        <dbReference type="ChEBI" id="CHEBI:57376"/>
        <dbReference type="ChEBI" id="CHEBI:170012"/>
        <dbReference type="EC" id="4.1.2.63"/>
    </reaction>
    <physiologicalReaction direction="left-to-right" evidence="11">
        <dbReference type="Rhea" id="RHEA:67445"/>
    </physiologicalReaction>
</comment>
<proteinExistence type="inferred from homology"/>
<comment type="cofactor">
    <cofactor evidence="2">
        <name>thiamine diphosphate</name>
        <dbReference type="ChEBI" id="CHEBI:58937"/>
    </cofactor>
</comment>
<comment type="subcellular location">
    <subcellularLocation>
        <location evidence="3">Peroxisome matrix</location>
    </subcellularLocation>
</comment>
<dbReference type="Pfam" id="PF02775">
    <property type="entry name" value="TPP_enzyme_C"/>
    <property type="match status" value="1"/>
</dbReference>
<dbReference type="STRING" id="1206466.K0KK19"/>
<accession>K0KK19</accession>
<comment type="similarity">
    <text evidence="4 15">Belongs to the TPP enzyme family.</text>
</comment>
<dbReference type="SUPFAM" id="SSF52467">
    <property type="entry name" value="DHS-like NAD/FAD-binding domain"/>
    <property type="match status" value="1"/>
</dbReference>
<reference evidence="19 20" key="1">
    <citation type="journal article" date="2012" name="Eukaryot. Cell">
        <title>Draft genome sequence of Wickerhamomyces ciferrii NRRL Y-1031 F-60-10.</title>
        <authorList>
            <person name="Schneider J."/>
            <person name="Andrea H."/>
            <person name="Blom J."/>
            <person name="Jaenicke S."/>
            <person name="Ruckert C."/>
            <person name="Schorsch C."/>
            <person name="Szczepanowski R."/>
            <person name="Farwick M."/>
            <person name="Goesmann A."/>
            <person name="Puhler A."/>
            <person name="Schaffer S."/>
            <person name="Tauch A."/>
            <person name="Kohler T."/>
            <person name="Brinkrolf K."/>
        </authorList>
    </citation>
    <scope>NUCLEOTIDE SEQUENCE [LARGE SCALE GENOMIC DNA]</scope>
    <source>
        <strain evidence="20">ATCC 14091 / BCRC 22168 / CBS 111 / JCM 3599 / NBRC 0793 / NRRL Y-1031 F-60-10</strain>
    </source>
</reference>
<dbReference type="HOGENOM" id="CLU_013748_3_3_1"/>
<gene>
    <name evidence="19" type="ORF">BN7_2066</name>
</gene>
<evidence type="ECO:0000259" key="17">
    <source>
        <dbReference type="Pfam" id="PF02775"/>
    </source>
</evidence>
<dbReference type="Gene3D" id="3.40.50.1220">
    <property type="entry name" value="TPP-binding domain"/>
    <property type="match status" value="1"/>
</dbReference>
<dbReference type="Proteomes" id="UP000009328">
    <property type="component" value="Unassembled WGS sequence"/>
</dbReference>
<sequence length="568" mass="61169">MSSGAKLIAKVLKKLGVTTVFGIVGIPIVEVGDALIAEGVKFIAFRNEQAASYAASAHGYLTGKPGVLLVVGGPGVVHAAAGIFNSNANRWPLLVLAGSSSINDVSKGGFQELDQISFLSPYTKFSGRPLSIDQIPSYLFKAYKTSFFGVPGSTYIDLPADLVEGELSEEEEQHLLKSVSQLSIKDIPTFVPPKNQILQIAKTLHNAKSPLIIVGKGSAYSGASSAITNFVETHKIPFLPTPMGKGVVPDDSYLNVSSARSKALKSADVIILLGARLNWILHFGEAPRFKEDAIFIQVDQSPEEVGNNSSLSISYGLVGDISLVIQELNKHIKSSYTAPPITDDIKQTIEKNNKSLEAKENKHNNQLTYQNVYKVIRGLINPIEKNTVLVSEGANTMDVARISFPQNYPRLRLDAGTNATMGVGLGYAIAAKAVHPNKHVVAIEGDSAFGFSGLEIETAVRAHLPIIIVVMNNSGLYKGIDTSKHSYDDYKSLPSTALSKETRYDLLAQSLGARGILVKTSQEVHDAFSQALENSTKGETTILNVIISPGEQKKVGFGWQNKKKQVKL</sequence>
<evidence type="ECO:0000256" key="8">
    <source>
        <dbReference type="ARBA" id="ARBA00023140"/>
    </source>
</evidence>
<dbReference type="EC" id="4.1.2.63" evidence="12"/>
<comment type="caution">
    <text evidence="19">The sequence shown here is derived from an EMBL/GenBank/DDBJ whole genome shotgun (WGS) entry which is preliminary data.</text>
</comment>
<name>K0KK19_WICCF</name>
<keyword evidence="5" id="KW-0479">Metal-binding</keyword>
<dbReference type="EMBL" id="CAIF01000048">
    <property type="protein sequence ID" value="CCH42522.1"/>
    <property type="molecule type" value="Genomic_DNA"/>
</dbReference>
<evidence type="ECO:0000256" key="6">
    <source>
        <dbReference type="ARBA" id="ARBA00022842"/>
    </source>
</evidence>
<keyword evidence="9 19" id="KW-0456">Lyase</keyword>
<dbReference type="PANTHER" id="PTHR43710">
    <property type="entry name" value="2-HYDROXYACYL-COA LYASE"/>
    <property type="match status" value="1"/>
</dbReference>
<keyword evidence="8" id="KW-0576">Peroxisome</keyword>
<keyword evidence="20" id="KW-1185">Reference proteome</keyword>
<evidence type="ECO:0000256" key="9">
    <source>
        <dbReference type="ARBA" id="ARBA00023239"/>
    </source>
</evidence>
<comment type="cofactor">
    <cofactor evidence="1">
        <name>Mg(2+)</name>
        <dbReference type="ChEBI" id="CHEBI:18420"/>
    </cofactor>
</comment>
<evidence type="ECO:0000259" key="16">
    <source>
        <dbReference type="Pfam" id="PF00205"/>
    </source>
</evidence>
<protein>
    <recommendedName>
        <fullName evidence="14">2-hydroxyacyl-CoA lyase</fullName>
        <ecNumber evidence="12">4.1.2.63</ecNumber>
    </recommendedName>
</protein>
<dbReference type="InterPro" id="IPR045025">
    <property type="entry name" value="HACL1-like"/>
</dbReference>
<dbReference type="AlphaFoldDB" id="K0KK19"/>
<feature type="domain" description="Thiamine pyrophosphate enzyme N-terminal TPP-binding" evidence="18">
    <location>
        <begin position="4"/>
        <end position="117"/>
    </location>
</feature>
<evidence type="ECO:0000256" key="12">
    <source>
        <dbReference type="ARBA" id="ARBA00044518"/>
    </source>
</evidence>
<dbReference type="PANTHER" id="PTHR43710:SF2">
    <property type="entry name" value="2-HYDROXYACYL-COA LYASE 1"/>
    <property type="match status" value="1"/>
</dbReference>
<evidence type="ECO:0000313" key="20">
    <source>
        <dbReference type="Proteomes" id="UP000009328"/>
    </source>
</evidence>
<dbReference type="eggNOG" id="KOG1185">
    <property type="taxonomic scope" value="Eukaryota"/>
</dbReference>
<feature type="domain" description="Thiamine pyrophosphate enzyme TPP-binding" evidence="17">
    <location>
        <begin position="393"/>
        <end position="536"/>
    </location>
</feature>
<dbReference type="GO" id="GO:0001561">
    <property type="term" value="P:fatty acid alpha-oxidation"/>
    <property type="evidence" value="ECO:0007669"/>
    <property type="project" value="TreeGrafter"/>
</dbReference>
<evidence type="ECO:0000259" key="18">
    <source>
        <dbReference type="Pfam" id="PF02776"/>
    </source>
</evidence>
<evidence type="ECO:0000256" key="13">
    <source>
        <dbReference type="ARBA" id="ARBA00059692"/>
    </source>
</evidence>
<dbReference type="FunFam" id="3.40.50.970:FF:000054">
    <property type="entry name" value="Putative 2-hydroxyphytanoyl-CoA lyase"/>
    <property type="match status" value="1"/>
</dbReference>
<dbReference type="InterPro" id="IPR000399">
    <property type="entry name" value="TPP-bd_CS"/>
</dbReference>
<evidence type="ECO:0000256" key="15">
    <source>
        <dbReference type="RuleBase" id="RU362132"/>
    </source>
</evidence>
<evidence type="ECO:0000256" key="5">
    <source>
        <dbReference type="ARBA" id="ARBA00022723"/>
    </source>
</evidence>
<feature type="domain" description="Thiamine pyrophosphate enzyme central" evidence="16">
    <location>
        <begin position="199"/>
        <end position="328"/>
    </location>
</feature>
<evidence type="ECO:0000256" key="10">
    <source>
        <dbReference type="ARBA" id="ARBA00044451"/>
    </source>
</evidence>
<keyword evidence="7 15" id="KW-0786">Thiamine pyrophosphate</keyword>
<dbReference type="SUPFAM" id="SSF52518">
    <property type="entry name" value="Thiamin diphosphate-binding fold (THDP-binding)"/>
    <property type="match status" value="2"/>
</dbReference>